<reference evidence="2 3" key="1">
    <citation type="submission" date="2022-02" db="EMBL/GenBank/DDBJ databases">
        <title>Uncovering new skin microbiome diversity through culturing and metagenomics.</title>
        <authorList>
            <person name="Conlan S."/>
            <person name="Deming C."/>
            <person name="Nisc Comparative Sequencing Program N."/>
            <person name="Segre J.A."/>
        </authorList>
    </citation>
    <scope>NUCLEOTIDE SEQUENCE [LARGE SCALE GENOMIC DNA]</scope>
    <source>
        <strain evidence="2 3">ACRQZ</strain>
    </source>
</reference>
<keyword evidence="3" id="KW-1185">Reference proteome</keyword>
<evidence type="ECO:0000313" key="3">
    <source>
        <dbReference type="Proteomes" id="UP001521931"/>
    </source>
</evidence>
<name>A0ABS9Q0A9_9MICO</name>
<protein>
    <submittedName>
        <fullName evidence="2">Nucleotide-binding protein</fullName>
    </submittedName>
</protein>
<dbReference type="Proteomes" id="UP001521931">
    <property type="component" value="Unassembled WGS sequence"/>
</dbReference>
<accession>A0ABS9Q0A9</accession>
<evidence type="ECO:0000313" key="2">
    <source>
        <dbReference type="EMBL" id="MCG7321315.1"/>
    </source>
</evidence>
<dbReference type="InterPro" id="IPR019302">
    <property type="entry name" value="CAP12/PCTIR_TIR_dom"/>
</dbReference>
<evidence type="ECO:0000259" key="1">
    <source>
        <dbReference type="Pfam" id="PF10137"/>
    </source>
</evidence>
<proteinExistence type="predicted"/>
<sequence>MGLKYPFGPEASEDVTEDDLRSDIMLKLRRLETILGQLGFYGAADGVDPVGVAPDAAIGADTIFLVHGRDDAVRLSVGVVFSKCVSSPYTILDEQVNGGITIIEKLESHLGQGVNYAVVLMTGDDEGALRGESPKPRALQNVVLELGYAMAALGRQRVCVLCSTGLELPSDVSGVTYIPLDERRVEAAAVGGAQRRGLRCGCQQAAQRQQRGILSRARLIKAVQMESSGRLGNFQLPWRR</sequence>
<dbReference type="Pfam" id="PF10137">
    <property type="entry name" value="CAP12-PCTIR_TIR"/>
    <property type="match status" value="1"/>
</dbReference>
<feature type="domain" description="CD-NTase-associated protein 12/Pycsar effector protein TIR" evidence="1">
    <location>
        <begin position="63"/>
        <end position="181"/>
    </location>
</feature>
<dbReference type="RefSeq" id="WP_239262884.1">
    <property type="nucleotide sequence ID" value="NZ_JAKRCV010000011.1"/>
</dbReference>
<comment type="caution">
    <text evidence="2">The sequence shown here is derived from an EMBL/GenBank/DDBJ whole genome shotgun (WGS) entry which is preliminary data.</text>
</comment>
<dbReference type="EMBL" id="JAKRCV010000011">
    <property type="protein sequence ID" value="MCG7321315.1"/>
    <property type="molecule type" value="Genomic_DNA"/>
</dbReference>
<gene>
    <name evidence="2" type="ORF">MHL29_05305</name>
</gene>
<organism evidence="2 3">
    <name type="scientific">Arsenicicoccus bolidensis</name>
    <dbReference type="NCBI Taxonomy" id="229480"/>
    <lineage>
        <taxon>Bacteria</taxon>
        <taxon>Bacillati</taxon>
        <taxon>Actinomycetota</taxon>
        <taxon>Actinomycetes</taxon>
        <taxon>Micrococcales</taxon>
        <taxon>Intrasporangiaceae</taxon>
        <taxon>Arsenicicoccus</taxon>
    </lineage>
</organism>